<dbReference type="RefSeq" id="WP_319048367.1">
    <property type="nucleotide sequence ID" value="NZ_JAUQUR010000006.1"/>
</dbReference>
<accession>A0AAW9DC88</accession>
<comment type="caution">
    <text evidence="2">The sequence shown here is derived from an EMBL/GenBank/DDBJ whole genome shotgun (WGS) entry which is preliminary data.</text>
</comment>
<evidence type="ECO:0000259" key="1">
    <source>
        <dbReference type="Pfam" id="PF07022"/>
    </source>
</evidence>
<dbReference type="Proteomes" id="UP001283691">
    <property type="component" value="Unassembled WGS sequence"/>
</dbReference>
<feature type="domain" description="Bacteriophage CI repressor N-terminal" evidence="1">
    <location>
        <begin position="8"/>
        <end position="43"/>
    </location>
</feature>
<dbReference type="GO" id="GO:0003677">
    <property type="term" value="F:DNA binding"/>
    <property type="evidence" value="ECO:0007669"/>
    <property type="project" value="InterPro"/>
</dbReference>
<evidence type="ECO:0000313" key="3">
    <source>
        <dbReference type="Proteomes" id="UP001283691"/>
    </source>
</evidence>
<sequence length="137" mass="15788">MEINYIFEKLFNYFNVSTIRELSEKINISESTISKWKQRNSINAIKKKCRELGIYNQIFGDSYISFSQNGANSTQIKTQNNKKDVFNSSSINKNININIDDEFLPLFQALSSVAIALNKKEQLKEKLKDLISKLPIS</sequence>
<evidence type="ECO:0000313" key="2">
    <source>
        <dbReference type="EMBL" id="MDX4069824.1"/>
    </source>
</evidence>
<dbReference type="Gene3D" id="1.10.260.40">
    <property type="entry name" value="lambda repressor-like DNA-binding domains"/>
    <property type="match status" value="1"/>
</dbReference>
<dbReference type="Pfam" id="PF07022">
    <property type="entry name" value="Phage_CI_repr"/>
    <property type="match status" value="1"/>
</dbReference>
<dbReference type="EMBL" id="JAUQUR010000006">
    <property type="protein sequence ID" value="MDX4069824.1"/>
    <property type="molecule type" value="Genomic_DNA"/>
</dbReference>
<reference evidence="2" key="2">
    <citation type="submission" date="2023-07" db="EMBL/GenBank/DDBJ databases">
        <authorList>
            <person name="Zhang M."/>
            <person name="Zhou G."/>
        </authorList>
    </citation>
    <scope>NUCLEOTIDE SEQUENCE</scope>
    <source>
        <strain evidence="2">BJSY19SF1-2</strain>
    </source>
</reference>
<dbReference type="GO" id="GO:0045892">
    <property type="term" value="P:negative regulation of DNA-templated transcription"/>
    <property type="evidence" value="ECO:0007669"/>
    <property type="project" value="InterPro"/>
</dbReference>
<dbReference type="InterPro" id="IPR010982">
    <property type="entry name" value="Lambda_DNA-bd_dom_sf"/>
</dbReference>
<protein>
    <submittedName>
        <fullName evidence="2">Helix-turn-helix transcriptional regulator</fullName>
    </submittedName>
</protein>
<reference evidence="2" key="1">
    <citation type="journal article" date="2023" name="Front. Microbiol.">
        <title>Genomic diversity and taxonomic marker for Arcobacter species.</title>
        <authorList>
            <person name="Zhou G."/>
            <person name="Gu Y."/>
            <person name="Wang H."/>
            <person name="Chen X."/>
            <person name="Zhang X."/>
            <person name="Shao Z."/>
            <person name="Yan X."/>
            <person name="Zhang J."/>
            <person name="Zhang M."/>
        </authorList>
    </citation>
    <scope>NUCLEOTIDE SEQUENCE</scope>
    <source>
        <strain evidence="2">BJSY19SF1-2</strain>
    </source>
</reference>
<dbReference type="CDD" id="cd00093">
    <property type="entry name" value="HTH_XRE"/>
    <property type="match status" value="1"/>
</dbReference>
<proteinExistence type="predicted"/>
<dbReference type="InterPro" id="IPR010744">
    <property type="entry name" value="Phage_CI_N"/>
</dbReference>
<dbReference type="AlphaFoldDB" id="A0AAW9DC88"/>
<name>A0AAW9DC88_9BACT</name>
<organism evidence="2 3">
    <name type="scientific">Aliarcobacter skirrowii</name>
    <dbReference type="NCBI Taxonomy" id="28200"/>
    <lineage>
        <taxon>Bacteria</taxon>
        <taxon>Pseudomonadati</taxon>
        <taxon>Campylobacterota</taxon>
        <taxon>Epsilonproteobacteria</taxon>
        <taxon>Campylobacterales</taxon>
        <taxon>Arcobacteraceae</taxon>
        <taxon>Aliarcobacter</taxon>
    </lineage>
</organism>
<gene>
    <name evidence="2" type="ORF">Q6A80_08840</name>
</gene>
<dbReference type="InterPro" id="IPR001387">
    <property type="entry name" value="Cro/C1-type_HTH"/>
</dbReference>